<name>A0A1G7QR33_9ACTN</name>
<keyword evidence="4" id="KW-1185">Reference proteome</keyword>
<sequence length="281" mass="29672">MTRAIPQRDVTVRTADGVRLHGIVVPPAPPRPPTAGERPLTFVVAHGFTNSTARAPFLRLAGYLRRFGEVRGLDFRGHGRSGGESGVGGDPELLDVDAAVAAARADGATTVVTVGLSMGGGAALRQAAVGAHRPDAVVSVSAVSRWFVRDTVPMRRVHWLLETTAGRRLGSRVLGIRLGAPWPTNPPAPVQLVSSIAPLPLLLVHGDRDAYFPLEHFRTLAQAAGPAATVWVVPGMGHAENGMTAPLAERIGRWARESVGRGPLCDDDPVTRAAVPEPARR</sequence>
<evidence type="ECO:0000313" key="4">
    <source>
        <dbReference type="Proteomes" id="UP000198863"/>
    </source>
</evidence>
<evidence type="ECO:0000313" key="3">
    <source>
        <dbReference type="EMBL" id="SDG01006.1"/>
    </source>
</evidence>
<dbReference type="Gene3D" id="3.40.50.1820">
    <property type="entry name" value="alpha/beta hydrolase"/>
    <property type="match status" value="1"/>
</dbReference>
<dbReference type="PANTHER" id="PTHR12277">
    <property type="entry name" value="ALPHA/BETA HYDROLASE DOMAIN-CONTAINING PROTEIN"/>
    <property type="match status" value="1"/>
</dbReference>
<feature type="domain" description="Peptidase S33 tripeptidyl aminopeptidase-like C-terminal" evidence="1">
    <location>
        <begin position="180"/>
        <end position="239"/>
    </location>
</feature>
<dbReference type="Proteomes" id="UP000198863">
    <property type="component" value="Unassembled WGS sequence"/>
</dbReference>
<feature type="domain" description="Serine aminopeptidase S33" evidence="2">
    <location>
        <begin position="42"/>
        <end position="163"/>
    </location>
</feature>
<dbReference type="SUPFAM" id="SSF53474">
    <property type="entry name" value="alpha/beta-Hydrolases"/>
    <property type="match status" value="1"/>
</dbReference>
<gene>
    <name evidence="3" type="ORF">SAMN05660324_1586</name>
</gene>
<dbReference type="InterPro" id="IPR013595">
    <property type="entry name" value="Pept_S33_TAP-like_C"/>
</dbReference>
<dbReference type="Pfam" id="PF08386">
    <property type="entry name" value="Abhydrolase_4"/>
    <property type="match status" value="1"/>
</dbReference>
<reference evidence="4" key="1">
    <citation type="submission" date="2016-10" db="EMBL/GenBank/DDBJ databases">
        <authorList>
            <person name="Varghese N."/>
            <person name="Submissions S."/>
        </authorList>
    </citation>
    <scope>NUCLEOTIDE SEQUENCE [LARGE SCALE GENOMIC DNA]</scope>
    <source>
        <strain evidence="4">DSM 44526</strain>
    </source>
</reference>
<keyword evidence="3" id="KW-0378">Hydrolase</keyword>
<evidence type="ECO:0000259" key="2">
    <source>
        <dbReference type="Pfam" id="PF12146"/>
    </source>
</evidence>
<dbReference type="AlphaFoldDB" id="A0A1G7QR33"/>
<dbReference type="InterPro" id="IPR022742">
    <property type="entry name" value="Hydrolase_4"/>
</dbReference>
<dbReference type="InterPro" id="IPR029058">
    <property type="entry name" value="AB_hydrolase_fold"/>
</dbReference>
<dbReference type="EMBL" id="FNCF01000002">
    <property type="protein sequence ID" value="SDG01006.1"/>
    <property type="molecule type" value="Genomic_DNA"/>
</dbReference>
<evidence type="ECO:0000259" key="1">
    <source>
        <dbReference type="Pfam" id="PF08386"/>
    </source>
</evidence>
<organism evidence="3 4">
    <name type="scientific">Klenkia brasiliensis</name>
    <dbReference type="NCBI Taxonomy" id="333142"/>
    <lineage>
        <taxon>Bacteria</taxon>
        <taxon>Bacillati</taxon>
        <taxon>Actinomycetota</taxon>
        <taxon>Actinomycetes</taxon>
        <taxon>Geodermatophilales</taxon>
        <taxon>Geodermatophilaceae</taxon>
        <taxon>Klenkia</taxon>
    </lineage>
</organism>
<protein>
    <submittedName>
        <fullName evidence="3">Alpha/beta hydrolase family protein</fullName>
    </submittedName>
</protein>
<dbReference type="GO" id="GO:0016787">
    <property type="term" value="F:hydrolase activity"/>
    <property type="evidence" value="ECO:0007669"/>
    <property type="project" value="UniProtKB-KW"/>
</dbReference>
<accession>A0A1G7QR33</accession>
<proteinExistence type="predicted"/>
<dbReference type="Pfam" id="PF12146">
    <property type="entry name" value="Hydrolase_4"/>
    <property type="match status" value="1"/>
</dbReference>
<dbReference type="PANTHER" id="PTHR12277:SF81">
    <property type="entry name" value="PROTEIN ABHD13"/>
    <property type="match status" value="1"/>
</dbReference>